<keyword evidence="2" id="KW-1185">Reference proteome</keyword>
<accession>A0A653DC31</accession>
<protein>
    <submittedName>
        <fullName evidence="1">Uncharacterized protein</fullName>
    </submittedName>
</protein>
<dbReference type="EMBL" id="CAACVG010010888">
    <property type="protein sequence ID" value="VEN56927.1"/>
    <property type="molecule type" value="Genomic_DNA"/>
</dbReference>
<reference evidence="1 2" key="1">
    <citation type="submission" date="2019-01" db="EMBL/GenBank/DDBJ databases">
        <authorList>
            <person name="Sayadi A."/>
        </authorList>
    </citation>
    <scope>NUCLEOTIDE SEQUENCE [LARGE SCALE GENOMIC DNA]</scope>
</reference>
<dbReference type="AlphaFoldDB" id="A0A653DC31"/>
<name>A0A653DC31_CALMS</name>
<dbReference type="Proteomes" id="UP000410492">
    <property type="component" value="Unassembled WGS sequence"/>
</dbReference>
<feature type="non-terminal residue" evidence="1">
    <location>
        <position position="1"/>
    </location>
</feature>
<proteinExistence type="predicted"/>
<organism evidence="1 2">
    <name type="scientific">Callosobruchus maculatus</name>
    <name type="common">Southern cowpea weevil</name>
    <name type="synonym">Pulse bruchid</name>
    <dbReference type="NCBI Taxonomy" id="64391"/>
    <lineage>
        <taxon>Eukaryota</taxon>
        <taxon>Metazoa</taxon>
        <taxon>Ecdysozoa</taxon>
        <taxon>Arthropoda</taxon>
        <taxon>Hexapoda</taxon>
        <taxon>Insecta</taxon>
        <taxon>Pterygota</taxon>
        <taxon>Neoptera</taxon>
        <taxon>Endopterygota</taxon>
        <taxon>Coleoptera</taxon>
        <taxon>Polyphaga</taxon>
        <taxon>Cucujiformia</taxon>
        <taxon>Chrysomeloidea</taxon>
        <taxon>Chrysomelidae</taxon>
        <taxon>Bruchinae</taxon>
        <taxon>Bruchini</taxon>
        <taxon>Callosobruchus</taxon>
    </lineage>
</organism>
<sequence length="81" mass="8949">VHAHGCQVNCDANILGSVDVLENREEDESIKGSQRNDASQFAKISCWVCSAKVVSSQWCGGESSRGNRLCIKPEFQQRTSY</sequence>
<evidence type="ECO:0000313" key="1">
    <source>
        <dbReference type="EMBL" id="VEN56927.1"/>
    </source>
</evidence>
<evidence type="ECO:0000313" key="2">
    <source>
        <dbReference type="Proteomes" id="UP000410492"/>
    </source>
</evidence>
<gene>
    <name evidence="1" type="ORF">CALMAC_LOCUS15686</name>
</gene>